<sequence>MEAFNNELKEECLIFYQNDDQAYRLISANRLRAEDIYRGA</sequence>
<protein>
    <submittedName>
        <fullName evidence="1">Uncharacterized protein</fullName>
    </submittedName>
</protein>
<name>A0A160F2I8_9BACL</name>
<accession>A0A160F2I8</accession>
<organism evidence="1 2">
    <name type="scientific">Anoxybacteroides amylolyticum</name>
    <dbReference type="NCBI Taxonomy" id="294699"/>
    <lineage>
        <taxon>Bacteria</taxon>
        <taxon>Bacillati</taxon>
        <taxon>Bacillota</taxon>
        <taxon>Bacilli</taxon>
        <taxon>Bacillales</taxon>
        <taxon>Anoxybacillaceae</taxon>
        <taxon>Anoxybacteroides</taxon>
    </lineage>
</organism>
<dbReference type="Pfam" id="PF14101">
    <property type="entry name" value="DUF4275"/>
    <property type="match status" value="1"/>
</dbReference>
<proteinExistence type="predicted"/>
<dbReference type="InterPro" id="IPR025454">
    <property type="entry name" value="DUF4275"/>
</dbReference>
<gene>
    <name evidence="1" type="ORF">GFC30_1713</name>
</gene>
<evidence type="ECO:0000313" key="1">
    <source>
        <dbReference type="EMBL" id="ANB59942.1"/>
    </source>
</evidence>
<keyword evidence="2" id="KW-1185">Reference proteome</keyword>
<dbReference type="EMBL" id="CP015438">
    <property type="protein sequence ID" value="ANB59942.1"/>
    <property type="molecule type" value="Genomic_DNA"/>
</dbReference>
<reference evidence="1 2" key="1">
    <citation type="journal article" date="2006" name="Syst. Appl. Microbiol.">
        <title>Anoxybacillus amylolyticus sp. nov., a thermophilic amylase producing bacterium isolated from Mount Rittmann (Antarctica).</title>
        <authorList>
            <person name="Poli A."/>
            <person name="Esposito E."/>
            <person name="Lama L."/>
            <person name="Orlando P."/>
            <person name="Nicolaus G."/>
            <person name="de Appolonia F."/>
            <person name="Gambacorta A."/>
            <person name="Nicolaus B."/>
        </authorList>
    </citation>
    <scope>NUCLEOTIDE SEQUENCE [LARGE SCALE GENOMIC DNA]</scope>
    <source>
        <strain evidence="1 2">DSM 15939</strain>
    </source>
</reference>
<dbReference type="Proteomes" id="UP000076865">
    <property type="component" value="Chromosome"/>
</dbReference>
<dbReference type="PATRIC" id="fig|294699.3.peg.1750"/>
<dbReference type="AlphaFoldDB" id="A0A160F2I8"/>
<dbReference type="KEGG" id="aamy:GFC30_1713"/>
<evidence type="ECO:0000313" key="2">
    <source>
        <dbReference type="Proteomes" id="UP000076865"/>
    </source>
</evidence>